<comment type="caution">
    <text evidence="2">The sequence shown here is derived from an EMBL/GenBank/DDBJ whole genome shotgun (WGS) entry which is preliminary data.</text>
</comment>
<evidence type="ECO:0000313" key="3">
    <source>
        <dbReference type="Proteomes" id="UP000825935"/>
    </source>
</evidence>
<keyword evidence="3" id="KW-1185">Reference proteome</keyword>
<name>A0A8T2VFD3_CERRI</name>
<dbReference type="EMBL" id="CM035407">
    <property type="protein sequence ID" value="KAH7444714.1"/>
    <property type="molecule type" value="Genomic_DNA"/>
</dbReference>
<evidence type="ECO:0000256" key="1">
    <source>
        <dbReference type="SAM" id="MobiDB-lite"/>
    </source>
</evidence>
<feature type="region of interest" description="Disordered" evidence="1">
    <location>
        <begin position="121"/>
        <end position="141"/>
    </location>
</feature>
<dbReference type="Proteomes" id="UP000825935">
    <property type="component" value="Chromosome 2"/>
</dbReference>
<dbReference type="AlphaFoldDB" id="A0A8T2VFD3"/>
<sequence>MEKEKESNESNDPRAFSLYVRQTSEAQKCLPLTLYYLGKGYPVSTSLWSELASRNPEYMPFCFRALGKFTHRRLLSNIPGRKITGRRLHMKGGGSHQLSSTSYVTSLNVVSGLRRIPQLSSNSAATSPRLDSRSFSEEERK</sequence>
<feature type="compositionally biased region" description="Basic and acidic residues" evidence="1">
    <location>
        <begin position="130"/>
        <end position="141"/>
    </location>
</feature>
<organism evidence="2 3">
    <name type="scientific">Ceratopteris richardii</name>
    <name type="common">Triangle waterfern</name>
    <dbReference type="NCBI Taxonomy" id="49495"/>
    <lineage>
        <taxon>Eukaryota</taxon>
        <taxon>Viridiplantae</taxon>
        <taxon>Streptophyta</taxon>
        <taxon>Embryophyta</taxon>
        <taxon>Tracheophyta</taxon>
        <taxon>Polypodiopsida</taxon>
        <taxon>Polypodiidae</taxon>
        <taxon>Polypodiales</taxon>
        <taxon>Pteridineae</taxon>
        <taxon>Pteridaceae</taxon>
        <taxon>Parkerioideae</taxon>
        <taxon>Ceratopteris</taxon>
    </lineage>
</organism>
<evidence type="ECO:0000313" key="2">
    <source>
        <dbReference type="EMBL" id="KAH7444714.1"/>
    </source>
</evidence>
<reference evidence="2" key="1">
    <citation type="submission" date="2021-08" db="EMBL/GenBank/DDBJ databases">
        <title>WGS assembly of Ceratopteris richardii.</title>
        <authorList>
            <person name="Marchant D.B."/>
            <person name="Chen G."/>
            <person name="Jenkins J."/>
            <person name="Shu S."/>
            <person name="Leebens-Mack J."/>
            <person name="Grimwood J."/>
            <person name="Schmutz J."/>
            <person name="Soltis P."/>
            <person name="Soltis D."/>
            <person name="Chen Z.-H."/>
        </authorList>
    </citation>
    <scope>NUCLEOTIDE SEQUENCE</scope>
    <source>
        <strain evidence="2">Whitten #5841</strain>
        <tissue evidence="2">Leaf</tissue>
    </source>
</reference>
<protein>
    <submittedName>
        <fullName evidence="2">Uncharacterized protein</fullName>
    </submittedName>
</protein>
<proteinExistence type="predicted"/>
<gene>
    <name evidence="2" type="ORF">KP509_02G089400</name>
</gene>
<accession>A0A8T2VFD3</accession>